<protein>
    <recommendedName>
        <fullName evidence="1">Helix-turn-helix domain-containing protein</fullName>
    </recommendedName>
</protein>
<reference evidence="2" key="1">
    <citation type="journal article" date="2014" name="Front. Microbiol.">
        <title>High frequency of phylogenetically diverse reductive dehalogenase-homologous genes in deep subseafloor sedimentary metagenomes.</title>
        <authorList>
            <person name="Kawai M."/>
            <person name="Futagami T."/>
            <person name="Toyoda A."/>
            <person name="Takaki Y."/>
            <person name="Nishi S."/>
            <person name="Hori S."/>
            <person name="Arai W."/>
            <person name="Tsubouchi T."/>
            <person name="Morono Y."/>
            <person name="Uchiyama I."/>
            <person name="Ito T."/>
            <person name="Fujiyama A."/>
            <person name="Inagaki F."/>
            <person name="Takami H."/>
        </authorList>
    </citation>
    <scope>NUCLEOTIDE SEQUENCE</scope>
    <source>
        <strain evidence="2">Expedition CK06-06</strain>
    </source>
</reference>
<feature type="domain" description="Helix-turn-helix" evidence="1">
    <location>
        <begin position="10"/>
        <end position="54"/>
    </location>
</feature>
<dbReference type="AlphaFoldDB" id="X1KHI9"/>
<sequence>MEIKINSDDLLTVPQAAKQLGRSKMTLYRWIKANKIIYAELGGVLFIPKSEVERLCLRERP</sequence>
<dbReference type="InterPro" id="IPR010093">
    <property type="entry name" value="SinI_DNA-bd"/>
</dbReference>
<organism evidence="2">
    <name type="scientific">marine sediment metagenome</name>
    <dbReference type="NCBI Taxonomy" id="412755"/>
    <lineage>
        <taxon>unclassified sequences</taxon>
        <taxon>metagenomes</taxon>
        <taxon>ecological metagenomes</taxon>
    </lineage>
</organism>
<comment type="caution">
    <text evidence="2">The sequence shown here is derived from an EMBL/GenBank/DDBJ whole genome shotgun (WGS) entry which is preliminary data.</text>
</comment>
<dbReference type="InterPro" id="IPR009061">
    <property type="entry name" value="DNA-bd_dom_put_sf"/>
</dbReference>
<dbReference type="NCBIfam" id="TIGR01764">
    <property type="entry name" value="excise"/>
    <property type="match status" value="1"/>
</dbReference>
<proteinExistence type="predicted"/>
<name>X1KHI9_9ZZZZ</name>
<dbReference type="SUPFAM" id="SSF46955">
    <property type="entry name" value="Putative DNA-binding domain"/>
    <property type="match status" value="1"/>
</dbReference>
<dbReference type="InterPro" id="IPR041657">
    <property type="entry name" value="HTH_17"/>
</dbReference>
<dbReference type="GO" id="GO:0003677">
    <property type="term" value="F:DNA binding"/>
    <property type="evidence" value="ECO:0007669"/>
    <property type="project" value="InterPro"/>
</dbReference>
<accession>X1KHI9</accession>
<dbReference type="Pfam" id="PF12728">
    <property type="entry name" value="HTH_17"/>
    <property type="match status" value="1"/>
</dbReference>
<gene>
    <name evidence="2" type="ORF">S03H2_57469</name>
</gene>
<evidence type="ECO:0000313" key="2">
    <source>
        <dbReference type="EMBL" id="GAH81528.1"/>
    </source>
</evidence>
<dbReference type="EMBL" id="BARU01036838">
    <property type="protein sequence ID" value="GAH81528.1"/>
    <property type="molecule type" value="Genomic_DNA"/>
</dbReference>
<evidence type="ECO:0000259" key="1">
    <source>
        <dbReference type="Pfam" id="PF12728"/>
    </source>
</evidence>